<dbReference type="Proteomes" id="UP000245802">
    <property type="component" value="Chromosome"/>
</dbReference>
<name>A0A2Z3HCW2_9BACT</name>
<feature type="transmembrane region" description="Helical" evidence="1">
    <location>
        <begin position="141"/>
        <end position="160"/>
    </location>
</feature>
<dbReference type="KEGG" id="gog:C1280_34235"/>
<sequence length="387" mass="42040">MSAEPPDPKGAAGAPASAPRLASLDQFRGYTVLGMLLVNFVGSFAVIKADVPVLAHHHTYCSYADTIMPQFLFAVGFAFRLTFARRRDAVGPRAAYGHAVRRNLALFLVAFAVYSVGSRWEKWDDLAQRDAVLLRWAKQDLFQTLGHIAVTSLWVLPVIAARPRVRFGFAVFSGALHLALSYWFNYRWANTPPNGVDGGPLGFLTWAVPLLAGTLACDLYQAVASRGRLCGLLLVAGLAVGALAYGLSCLHLAPSDLDEWRFHATASAAAPPLVYVGVKPPTNDLFTMSQRSGSLTYTLFGAGVSLVVLALFVLACDIGGLRWGVFDTFGSNALAAYIIHGLVFDAAKPFVPRDAPLWYVYTACGLALGLCYMFVRHLEKHRLFLKL</sequence>
<keyword evidence="1" id="KW-1133">Transmembrane helix</keyword>
<feature type="transmembrane region" description="Helical" evidence="1">
    <location>
        <begin position="295"/>
        <end position="316"/>
    </location>
</feature>
<dbReference type="RefSeq" id="WP_010051155.1">
    <property type="nucleotide sequence ID" value="NZ_CP025958.1"/>
</dbReference>
<feature type="transmembrane region" description="Helical" evidence="1">
    <location>
        <begin position="356"/>
        <end position="375"/>
    </location>
</feature>
<feature type="transmembrane region" description="Helical" evidence="1">
    <location>
        <begin position="204"/>
        <end position="223"/>
    </location>
</feature>
<evidence type="ECO:0000313" key="4">
    <source>
        <dbReference type="Proteomes" id="UP000245802"/>
    </source>
</evidence>
<keyword evidence="1" id="KW-0812">Transmembrane</keyword>
<feature type="transmembrane region" description="Helical" evidence="1">
    <location>
        <begin position="323"/>
        <end position="344"/>
    </location>
</feature>
<feature type="transmembrane region" description="Helical" evidence="1">
    <location>
        <begin position="167"/>
        <end position="184"/>
    </location>
</feature>
<dbReference type="AlphaFoldDB" id="A0A2Z3HCW2"/>
<protein>
    <submittedName>
        <fullName evidence="3">DUF1624 domain-containing protein</fullName>
    </submittedName>
</protein>
<keyword evidence="1" id="KW-0472">Membrane</keyword>
<evidence type="ECO:0000313" key="3">
    <source>
        <dbReference type="EMBL" id="AWM41566.1"/>
    </source>
</evidence>
<feature type="transmembrane region" description="Helical" evidence="1">
    <location>
        <begin position="230"/>
        <end position="253"/>
    </location>
</feature>
<evidence type="ECO:0000259" key="2">
    <source>
        <dbReference type="Pfam" id="PF07786"/>
    </source>
</evidence>
<gene>
    <name evidence="3" type="ORF">C1280_34235</name>
</gene>
<dbReference type="PANTHER" id="PTHR31061">
    <property type="entry name" value="LD22376P"/>
    <property type="match status" value="1"/>
</dbReference>
<feature type="transmembrane region" description="Helical" evidence="1">
    <location>
        <begin position="67"/>
        <end position="83"/>
    </location>
</feature>
<organism evidence="3 4">
    <name type="scientific">Gemmata obscuriglobus</name>
    <dbReference type="NCBI Taxonomy" id="114"/>
    <lineage>
        <taxon>Bacteria</taxon>
        <taxon>Pseudomonadati</taxon>
        <taxon>Planctomycetota</taxon>
        <taxon>Planctomycetia</taxon>
        <taxon>Gemmatales</taxon>
        <taxon>Gemmataceae</taxon>
        <taxon>Gemmata</taxon>
    </lineage>
</organism>
<evidence type="ECO:0000256" key="1">
    <source>
        <dbReference type="SAM" id="Phobius"/>
    </source>
</evidence>
<accession>A0A2Z3HCW2</accession>
<dbReference type="InterPro" id="IPR012429">
    <property type="entry name" value="HGSNAT_cat"/>
</dbReference>
<dbReference type="EMBL" id="CP025958">
    <property type="protein sequence ID" value="AWM41566.1"/>
    <property type="molecule type" value="Genomic_DNA"/>
</dbReference>
<dbReference type="PANTHER" id="PTHR31061:SF24">
    <property type="entry name" value="LD22376P"/>
    <property type="match status" value="1"/>
</dbReference>
<dbReference type="OrthoDB" id="9766391at2"/>
<feature type="transmembrane region" description="Helical" evidence="1">
    <location>
        <begin position="27"/>
        <end position="47"/>
    </location>
</feature>
<dbReference type="Pfam" id="PF07786">
    <property type="entry name" value="HGSNAT_cat"/>
    <property type="match status" value="1"/>
</dbReference>
<keyword evidence="4" id="KW-1185">Reference proteome</keyword>
<proteinExistence type="predicted"/>
<reference evidence="3 4" key="1">
    <citation type="submission" date="2018-01" db="EMBL/GenBank/DDBJ databases">
        <title>G. obscuriglobus.</title>
        <authorList>
            <person name="Franke J."/>
            <person name="Blomberg W."/>
            <person name="Selmecki A."/>
        </authorList>
    </citation>
    <scope>NUCLEOTIDE SEQUENCE [LARGE SCALE GENOMIC DNA]</scope>
    <source>
        <strain evidence="3 4">DSM 5831</strain>
    </source>
</reference>
<feature type="domain" description="Heparan-alpha-glucosaminide N-acetyltransferase catalytic" evidence="2">
    <location>
        <begin position="20"/>
        <end position="188"/>
    </location>
</feature>
<feature type="transmembrane region" description="Helical" evidence="1">
    <location>
        <begin position="104"/>
        <end position="121"/>
    </location>
</feature>